<feature type="region of interest" description="Disordered" evidence="1">
    <location>
        <begin position="1"/>
        <end position="28"/>
    </location>
</feature>
<dbReference type="Pfam" id="PF12599">
    <property type="entry name" value="DUF3768"/>
    <property type="match status" value="1"/>
</dbReference>
<protein>
    <recommendedName>
        <fullName evidence="4">DUF3768 domain-containing protein</fullName>
    </recommendedName>
</protein>
<evidence type="ECO:0000313" key="3">
    <source>
        <dbReference type="Proteomes" id="UP000013243"/>
    </source>
</evidence>
<reference evidence="2 3" key="1">
    <citation type="journal article" date="2016" name="ISME J.">
        <title>Global occurrence and heterogeneity of the Roseobacter-clade species Ruegeria mobilis.</title>
        <authorList>
            <person name="Sonnenschein E."/>
            <person name="Gram L."/>
        </authorList>
    </citation>
    <scope>NUCLEOTIDE SEQUENCE [LARGE SCALE GENOMIC DNA]</scope>
    <source>
        <strain evidence="2 3">F1926</strain>
    </source>
</reference>
<dbReference type="EMBL" id="CP015230">
    <property type="protein sequence ID" value="ANP41876.1"/>
    <property type="molecule type" value="Genomic_DNA"/>
</dbReference>
<name>A0A1B1A5T3_9RHOB</name>
<dbReference type="OrthoDB" id="1495368at2"/>
<sequence length="122" mass="13773">MTAHEQSESPKLTASMSAQQKNRVLNDHLRNTRKGGIISISLGIYMLGRTEVENILKRLGGPEGERSCETGSDHDSGEFLVNNRTIYWEINYYNKDFDDLSSDSTDPAKTTRFMTLLLDSEL</sequence>
<evidence type="ECO:0008006" key="4">
    <source>
        <dbReference type="Google" id="ProtNLM"/>
    </source>
</evidence>
<dbReference type="KEGG" id="rmb:K529_013955"/>
<evidence type="ECO:0000313" key="2">
    <source>
        <dbReference type="EMBL" id="ANP41876.1"/>
    </source>
</evidence>
<dbReference type="RefSeq" id="WP_005619570.1">
    <property type="nucleotide sequence ID" value="NZ_CP015230.1"/>
</dbReference>
<dbReference type="InterPro" id="IPR022243">
    <property type="entry name" value="DUF3768"/>
</dbReference>
<gene>
    <name evidence="2" type="ORF">K529_013955</name>
</gene>
<dbReference type="Proteomes" id="UP000013243">
    <property type="component" value="Chromosome"/>
</dbReference>
<dbReference type="AlphaFoldDB" id="A0A1B1A5T3"/>
<dbReference type="GeneID" id="28250959"/>
<organism evidence="2 3">
    <name type="scientific">Tritonibacter mobilis F1926</name>
    <dbReference type="NCBI Taxonomy" id="1265309"/>
    <lineage>
        <taxon>Bacteria</taxon>
        <taxon>Pseudomonadati</taxon>
        <taxon>Pseudomonadota</taxon>
        <taxon>Alphaproteobacteria</taxon>
        <taxon>Rhodobacterales</taxon>
        <taxon>Paracoccaceae</taxon>
        <taxon>Tritonibacter</taxon>
    </lineage>
</organism>
<accession>A0A1B1A5T3</accession>
<proteinExistence type="predicted"/>
<evidence type="ECO:0000256" key="1">
    <source>
        <dbReference type="SAM" id="MobiDB-lite"/>
    </source>
</evidence>
<feature type="compositionally biased region" description="Polar residues" evidence="1">
    <location>
        <begin position="9"/>
        <end position="23"/>
    </location>
</feature>